<dbReference type="KEGG" id="pacr:FXN63_24090"/>
<protein>
    <submittedName>
        <fullName evidence="1">Nucleotide pyrophosphohydrolase</fullName>
    </submittedName>
</protein>
<dbReference type="PANTHER" id="PTHR46523">
    <property type="entry name" value="DCTP PYROPHOSPHATASE 1"/>
    <property type="match status" value="1"/>
</dbReference>
<dbReference type="InterPro" id="IPR052555">
    <property type="entry name" value="dCTP_Pyrophosphatase"/>
</dbReference>
<dbReference type="GO" id="GO:0042262">
    <property type="term" value="P:DNA protection"/>
    <property type="evidence" value="ECO:0007669"/>
    <property type="project" value="TreeGrafter"/>
</dbReference>
<gene>
    <name evidence="1" type="ORF">FXN63_24090</name>
</gene>
<evidence type="ECO:0000313" key="1">
    <source>
        <dbReference type="EMBL" id="QEI08575.1"/>
    </source>
</evidence>
<dbReference type="CDD" id="cd11537">
    <property type="entry name" value="NTP-PPase_RS21-C6_like"/>
    <property type="match status" value="1"/>
</dbReference>
<dbReference type="EMBL" id="CP043046">
    <property type="protein sequence ID" value="QEI08575.1"/>
    <property type="molecule type" value="Genomic_DNA"/>
</dbReference>
<name>A0A5C0B2T6_9BURK</name>
<dbReference type="AlphaFoldDB" id="A0A5C0B2T6"/>
<dbReference type="OrthoDB" id="9791898at2"/>
<dbReference type="PANTHER" id="PTHR46523:SF1">
    <property type="entry name" value="DCTP PYROPHOSPHATASE 1"/>
    <property type="match status" value="1"/>
</dbReference>
<dbReference type="GO" id="GO:0047840">
    <property type="term" value="F:dCTP diphosphatase activity"/>
    <property type="evidence" value="ECO:0007669"/>
    <property type="project" value="TreeGrafter"/>
</dbReference>
<keyword evidence="2" id="KW-1185">Reference proteome</keyword>
<accession>A0A5C0B2T6</accession>
<organism evidence="1 2">
    <name type="scientific">Pigmentiphaga aceris</name>
    <dbReference type="NCBI Taxonomy" id="1940612"/>
    <lineage>
        <taxon>Bacteria</taxon>
        <taxon>Pseudomonadati</taxon>
        <taxon>Pseudomonadota</taxon>
        <taxon>Betaproteobacteria</taxon>
        <taxon>Burkholderiales</taxon>
        <taxon>Alcaligenaceae</taxon>
        <taxon>Pigmentiphaga</taxon>
    </lineage>
</organism>
<dbReference type="SUPFAM" id="SSF101386">
    <property type="entry name" value="all-alpha NTP pyrophosphatases"/>
    <property type="match status" value="1"/>
</dbReference>
<dbReference type="GO" id="GO:0005829">
    <property type="term" value="C:cytosol"/>
    <property type="evidence" value="ECO:0007669"/>
    <property type="project" value="TreeGrafter"/>
</dbReference>
<dbReference type="GO" id="GO:0006253">
    <property type="term" value="P:dCTP catabolic process"/>
    <property type="evidence" value="ECO:0007669"/>
    <property type="project" value="TreeGrafter"/>
</dbReference>
<reference evidence="1 2" key="1">
    <citation type="submission" date="2019-08" db="EMBL/GenBank/DDBJ databases">
        <title>Amphibian skin-associated Pigmentiphaga: genome sequence and occurrence across geography and hosts.</title>
        <authorList>
            <person name="Bletz M.C."/>
            <person name="Bunk B."/>
            <person name="Sproeer C."/>
            <person name="Biwer P."/>
            <person name="Reiter S."/>
            <person name="Rabemananjara F.C.E."/>
            <person name="Schulz S."/>
            <person name="Overmann J."/>
            <person name="Vences M."/>
        </authorList>
    </citation>
    <scope>NUCLEOTIDE SEQUENCE [LARGE SCALE GENOMIC DNA]</scope>
    <source>
        <strain evidence="1 2">Mada1488</strain>
    </source>
</reference>
<dbReference type="PIRSF" id="PIRSF029826">
    <property type="entry name" value="UCP029826_pph"/>
    <property type="match status" value="1"/>
</dbReference>
<dbReference type="Proteomes" id="UP000325161">
    <property type="component" value="Chromosome"/>
</dbReference>
<sequence length="117" mass="13151">MSDFQTIQQALRRFTDERDWAQFHSPKNLAMALAGETGELVANFQWLTEAQSAAPDAATKQAIREEIADVQMYLLLLADKLDIDVAQAVAEKMEMNARKYPAPEFSGSARKYDRPAD</sequence>
<proteinExistence type="predicted"/>
<evidence type="ECO:0000313" key="2">
    <source>
        <dbReference type="Proteomes" id="UP000325161"/>
    </source>
</evidence>
<keyword evidence="1" id="KW-0378">Hydrolase</keyword>
<dbReference type="Gene3D" id="1.10.287.1080">
    <property type="entry name" value="MazG-like"/>
    <property type="match status" value="1"/>
</dbReference>
<dbReference type="Pfam" id="PF12643">
    <property type="entry name" value="MazG-like"/>
    <property type="match status" value="1"/>
</dbReference>
<dbReference type="RefSeq" id="WP_148818046.1">
    <property type="nucleotide sequence ID" value="NZ_CP043046.1"/>
</dbReference>
<dbReference type="InterPro" id="IPR025984">
    <property type="entry name" value="DCTPP"/>
</dbReference>